<evidence type="ECO:0000313" key="2">
    <source>
        <dbReference type="Proteomes" id="UP000054217"/>
    </source>
</evidence>
<keyword evidence="2" id="KW-1185">Reference proteome</keyword>
<feature type="non-terminal residue" evidence="1">
    <location>
        <position position="151"/>
    </location>
</feature>
<sequence length="151" mass="17143">SLHATVAQLTAHVKHLSKANTSMEEQLTSIREATESLISCLETVKQMLRELQEKCVDQQKHTSLRTNSNDHSVLKSIIQLLFSHMCGIECEGTKRNRITALAAIKPLENDEPFISTSDSTCLWHPNWLSNIDDKLNDMFIKEVAKHVFNNE</sequence>
<organism evidence="1 2">
    <name type="scientific">Pisolithus tinctorius Marx 270</name>
    <dbReference type="NCBI Taxonomy" id="870435"/>
    <lineage>
        <taxon>Eukaryota</taxon>
        <taxon>Fungi</taxon>
        <taxon>Dikarya</taxon>
        <taxon>Basidiomycota</taxon>
        <taxon>Agaricomycotina</taxon>
        <taxon>Agaricomycetes</taxon>
        <taxon>Agaricomycetidae</taxon>
        <taxon>Boletales</taxon>
        <taxon>Sclerodermatineae</taxon>
        <taxon>Pisolithaceae</taxon>
        <taxon>Pisolithus</taxon>
    </lineage>
</organism>
<dbReference type="Proteomes" id="UP000054217">
    <property type="component" value="Unassembled WGS sequence"/>
</dbReference>
<accession>A0A0C3NYH9</accession>
<gene>
    <name evidence="1" type="ORF">M404DRAFT_95904</name>
</gene>
<evidence type="ECO:0000313" key="1">
    <source>
        <dbReference type="EMBL" id="KIO00209.1"/>
    </source>
</evidence>
<reference evidence="2" key="2">
    <citation type="submission" date="2015-01" db="EMBL/GenBank/DDBJ databases">
        <title>Evolutionary Origins and Diversification of the Mycorrhizal Mutualists.</title>
        <authorList>
            <consortium name="DOE Joint Genome Institute"/>
            <consortium name="Mycorrhizal Genomics Consortium"/>
            <person name="Kohler A."/>
            <person name="Kuo A."/>
            <person name="Nagy L.G."/>
            <person name="Floudas D."/>
            <person name="Copeland A."/>
            <person name="Barry K.W."/>
            <person name="Cichocki N."/>
            <person name="Veneault-Fourrey C."/>
            <person name="LaButti K."/>
            <person name="Lindquist E.A."/>
            <person name="Lipzen A."/>
            <person name="Lundell T."/>
            <person name="Morin E."/>
            <person name="Murat C."/>
            <person name="Riley R."/>
            <person name="Ohm R."/>
            <person name="Sun H."/>
            <person name="Tunlid A."/>
            <person name="Henrissat B."/>
            <person name="Grigoriev I.V."/>
            <person name="Hibbett D.S."/>
            <person name="Martin F."/>
        </authorList>
    </citation>
    <scope>NUCLEOTIDE SEQUENCE [LARGE SCALE GENOMIC DNA]</scope>
    <source>
        <strain evidence="2">Marx 270</strain>
    </source>
</reference>
<dbReference type="EMBL" id="KN831998">
    <property type="protein sequence ID" value="KIO00209.1"/>
    <property type="molecule type" value="Genomic_DNA"/>
</dbReference>
<dbReference type="InParanoid" id="A0A0C3NYH9"/>
<feature type="non-terminal residue" evidence="1">
    <location>
        <position position="1"/>
    </location>
</feature>
<proteinExistence type="predicted"/>
<reference evidence="1 2" key="1">
    <citation type="submission" date="2014-04" db="EMBL/GenBank/DDBJ databases">
        <authorList>
            <consortium name="DOE Joint Genome Institute"/>
            <person name="Kuo A."/>
            <person name="Kohler A."/>
            <person name="Costa M.D."/>
            <person name="Nagy L.G."/>
            <person name="Floudas D."/>
            <person name="Copeland A."/>
            <person name="Barry K.W."/>
            <person name="Cichocki N."/>
            <person name="Veneault-Fourrey C."/>
            <person name="LaButti K."/>
            <person name="Lindquist E.A."/>
            <person name="Lipzen A."/>
            <person name="Lundell T."/>
            <person name="Morin E."/>
            <person name="Murat C."/>
            <person name="Sun H."/>
            <person name="Tunlid A."/>
            <person name="Henrissat B."/>
            <person name="Grigoriev I.V."/>
            <person name="Hibbett D.S."/>
            <person name="Martin F."/>
            <person name="Nordberg H.P."/>
            <person name="Cantor M.N."/>
            <person name="Hua S.X."/>
        </authorList>
    </citation>
    <scope>NUCLEOTIDE SEQUENCE [LARGE SCALE GENOMIC DNA]</scope>
    <source>
        <strain evidence="1 2">Marx 270</strain>
    </source>
</reference>
<dbReference type="HOGENOM" id="CLU_123465_0_0_1"/>
<name>A0A0C3NYH9_PISTI</name>
<protein>
    <submittedName>
        <fullName evidence="1">Uncharacterized protein</fullName>
    </submittedName>
</protein>
<dbReference type="OrthoDB" id="2631297at2759"/>
<dbReference type="AlphaFoldDB" id="A0A0C3NYH9"/>